<name>A0AAD5WDR8_PARTN</name>
<sequence>MAIGALVSHTRELFVEKMESYMEQKSAWRANTILEEMKTFIEYCRQMCVGRLSSPNQS</sequence>
<organism evidence="1 2">
    <name type="scientific">Parelaphostrongylus tenuis</name>
    <name type="common">Meningeal worm</name>
    <dbReference type="NCBI Taxonomy" id="148309"/>
    <lineage>
        <taxon>Eukaryota</taxon>
        <taxon>Metazoa</taxon>
        <taxon>Ecdysozoa</taxon>
        <taxon>Nematoda</taxon>
        <taxon>Chromadorea</taxon>
        <taxon>Rhabditida</taxon>
        <taxon>Rhabditina</taxon>
        <taxon>Rhabditomorpha</taxon>
        <taxon>Strongyloidea</taxon>
        <taxon>Metastrongylidae</taxon>
        <taxon>Parelaphostrongylus</taxon>
    </lineage>
</organism>
<reference evidence="1" key="1">
    <citation type="submission" date="2021-06" db="EMBL/GenBank/DDBJ databases">
        <title>Parelaphostrongylus tenuis whole genome reference sequence.</title>
        <authorList>
            <person name="Garwood T.J."/>
            <person name="Larsen P.A."/>
            <person name="Fountain-Jones N.M."/>
            <person name="Garbe J.R."/>
            <person name="Macchietto M.G."/>
            <person name="Kania S.A."/>
            <person name="Gerhold R.W."/>
            <person name="Richards J.E."/>
            <person name="Wolf T.M."/>
        </authorList>
    </citation>
    <scope>NUCLEOTIDE SEQUENCE</scope>
    <source>
        <strain evidence="1">MNPRO001-30</strain>
        <tissue evidence="1">Meninges</tissue>
    </source>
</reference>
<dbReference type="AlphaFoldDB" id="A0AAD5WDR8"/>
<comment type="caution">
    <text evidence="1">The sequence shown here is derived from an EMBL/GenBank/DDBJ whole genome shotgun (WGS) entry which is preliminary data.</text>
</comment>
<evidence type="ECO:0000313" key="1">
    <source>
        <dbReference type="EMBL" id="KAJ1366589.1"/>
    </source>
</evidence>
<dbReference type="EMBL" id="JAHQIW010005587">
    <property type="protein sequence ID" value="KAJ1366589.1"/>
    <property type="molecule type" value="Genomic_DNA"/>
</dbReference>
<dbReference type="Proteomes" id="UP001196413">
    <property type="component" value="Unassembled WGS sequence"/>
</dbReference>
<accession>A0AAD5WDR8</accession>
<gene>
    <name evidence="1" type="ORF">KIN20_027280</name>
</gene>
<protein>
    <submittedName>
        <fullName evidence="1">Uncharacterized protein</fullName>
    </submittedName>
</protein>
<keyword evidence="2" id="KW-1185">Reference proteome</keyword>
<evidence type="ECO:0000313" key="2">
    <source>
        <dbReference type="Proteomes" id="UP001196413"/>
    </source>
</evidence>
<proteinExistence type="predicted"/>